<accession>T1HGK8</accession>
<dbReference type="InterPro" id="IPR033305">
    <property type="entry name" value="Hydin-like"/>
</dbReference>
<protein>
    <submittedName>
        <fullName evidence="1">Uncharacterized protein</fullName>
    </submittedName>
</protein>
<dbReference type="Proteomes" id="UP000015103">
    <property type="component" value="Unassembled WGS sequence"/>
</dbReference>
<dbReference type="InParanoid" id="T1HGK8"/>
<dbReference type="PANTHER" id="PTHR23053:SF0">
    <property type="entry name" value="HYDROCEPHALUS-INDUCING PROTEIN HOMOLOG"/>
    <property type="match status" value="1"/>
</dbReference>
<dbReference type="GO" id="GO:0003341">
    <property type="term" value="P:cilium movement"/>
    <property type="evidence" value="ECO:0007669"/>
    <property type="project" value="TreeGrafter"/>
</dbReference>
<reference evidence="1" key="1">
    <citation type="submission" date="2015-05" db="UniProtKB">
        <authorList>
            <consortium name="EnsemblMetazoa"/>
        </authorList>
    </citation>
    <scope>IDENTIFICATION</scope>
</reference>
<dbReference type="HOGENOM" id="CLU_1273628_0_0_1"/>
<dbReference type="GO" id="GO:1904158">
    <property type="term" value="P:axonemal central apparatus assembly"/>
    <property type="evidence" value="ECO:0007669"/>
    <property type="project" value="TreeGrafter"/>
</dbReference>
<dbReference type="EMBL" id="ACPB03022819">
    <property type="status" value="NOT_ANNOTATED_CDS"/>
    <property type="molecule type" value="Genomic_DNA"/>
</dbReference>
<keyword evidence="2" id="KW-1185">Reference proteome</keyword>
<dbReference type="VEuPathDB" id="VectorBase:RPRC003181"/>
<sequence>MLLVNSPKLEEPIHLTEYLGFSDIFKVPINLARFSKGVVTVKTPDLKLENIHFETDVYGHFKLNLFYEPTFLGDKSVIMELISEESGKYKYPVMLKSLIPKPRGPFIFRPGQVQTINFKNVFLKKYKFICICREPVFLTKVSGFELAPKQVKNIQIKMVSKKNLAEFKFLQCPVTANFRIICTDPQFVNVHWDFYLKGILDASQVVDDYRNSVKLKM</sequence>
<organism evidence="1 2">
    <name type="scientific">Rhodnius prolixus</name>
    <name type="common">Triatomid bug</name>
    <dbReference type="NCBI Taxonomy" id="13249"/>
    <lineage>
        <taxon>Eukaryota</taxon>
        <taxon>Metazoa</taxon>
        <taxon>Ecdysozoa</taxon>
        <taxon>Arthropoda</taxon>
        <taxon>Hexapoda</taxon>
        <taxon>Insecta</taxon>
        <taxon>Pterygota</taxon>
        <taxon>Neoptera</taxon>
        <taxon>Paraneoptera</taxon>
        <taxon>Hemiptera</taxon>
        <taxon>Heteroptera</taxon>
        <taxon>Panheteroptera</taxon>
        <taxon>Cimicomorpha</taxon>
        <taxon>Reduviidae</taxon>
        <taxon>Triatominae</taxon>
        <taxon>Rhodnius</taxon>
    </lineage>
</organism>
<proteinExistence type="predicted"/>
<dbReference type="EnsemblMetazoa" id="RPRC003181-RA">
    <property type="protein sequence ID" value="RPRC003181-PA"/>
    <property type="gene ID" value="RPRC003181"/>
</dbReference>
<evidence type="ECO:0000313" key="2">
    <source>
        <dbReference type="Proteomes" id="UP000015103"/>
    </source>
</evidence>
<evidence type="ECO:0000313" key="1">
    <source>
        <dbReference type="EnsemblMetazoa" id="RPRC003181-PA"/>
    </source>
</evidence>
<dbReference type="GO" id="GO:0005930">
    <property type="term" value="C:axoneme"/>
    <property type="evidence" value="ECO:0007669"/>
    <property type="project" value="TreeGrafter"/>
</dbReference>
<name>T1HGK8_RHOPR</name>
<dbReference type="AlphaFoldDB" id="T1HGK8"/>
<dbReference type="STRING" id="13249.T1HGK8"/>
<dbReference type="PANTHER" id="PTHR23053">
    <property type="entry name" value="DLEC1 DELETED IN LUNG AND ESOPHAGEAL CANCER 1"/>
    <property type="match status" value="1"/>
</dbReference>